<dbReference type="CDD" id="cd06171">
    <property type="entry name" value="Sigma70_r4"/>
    <property type="match status" value="1"/>
</dbReference>
<dbReference type="GO" id="GO:0003700">
    <property type="term" value="F:DNA-binding transcription factor activity"/>
    <property type="evidence" value="ECO:0007669"/>
    <property type="project" value="InterPro"/>
</dbReference>
<feature type="domain" description="Helix-turn-helix conjugative transposon-like" evidence="3">
    <location>
        <begin position="4"/>
        <end position="42"/>
    </location>
</feature>
<accession>A0A4R2KE21</accession>
<dbReference type="Gene3D" id="1.10.10.10">
    <property type="entry name" value="Winged helix-like DNA-binding domain superfamily/Winged helix DNA-binding domain"/>
    <property type="match status" value="1"/>
</dbReference>
<dbReference type="Pfam" id="PF12645">
    <property type="entry name" value="HTH_16"/>
    <property type="match status" value="1"/>
</dbReference>
<evidence type="ECO:0000313" key="5">
    <source>
        <dbReference type="Proteomes" id="UP000294919"/>
    </source>
</evidence>
<dbReference type="InterPro" id="IPR007630">
    <property type="entry name" value="RNA_pol_sigma70_r4"/>
</dbReference>
<dbReference type="InterPro" id="IPR013324">
    <property type="entry name" value="RNA_pol_sigma_r3/r4-like"/>
</dbReference>
<organism evidence="4 5">
    <name type="scientific">Marinisporobacter balticus</name>
    <dbReference type="NCBI Taxonomy" id="2018667"/>
    <lineage>
        <taxon>Bacteria</taxon>
        <taxon>Bacillati</taxon>
        <taxon>Bacillota</taxon>
        <taxon>Clostridia</taxon>
        <taxon>Peptostreptococcales</taxon>
        <taxon>Thermotaleaceae</taxon>
        <taxon>Marinisporobacter</taxon>
    </lineage>
</organism>
<proteinExistence type="predicted"/>
<dbReference type="InterPro" id="IPR036388">
    <property type="entry name" value="WH-like_DNA-bd_sf"/>
</dbReference>
<dbReference type="NCBIfam" id="TIGR02937">
    <property type="entry name" value="sigma70-ECF"/>
    <property type="match status" value="1"/>
</dbReference>
<dbReference type="GO" id="GO:0006352">
    <property type="term" value="P:DNA-templated transcription initiation"/>
    <property type="evidence" value="ECO:0007669"/>
    <property type="project" value="InterPro"/>
</dbReference>
<dbReference type="EMBL" id="SLWV01000026">
    <property type="protein sequence ID" value="TCO70417.1"/>
    <property type="molecule type" value="Genomic_DNA"/>
</dbReference>
<sequence>MELYALIEAAQKENKESTANIFSHFHPTIKKLSKGLHYEEAETDMIILFLELIKNINIENFYDADDKQIASFIHKYLRNRSLDLFRKYELRHTPWIEMNYDILSDENTPDIESTVFISMLLNALIPLQRQVILRKFIYGFSDAEIAKQLGVSRQAINRIKNRALDNLKKILIKDGGEIVGRKDNRTCLQSRYMDSTNSSTNILYSQEPREKRSAPRRTRSKVSNHYI</sequence>
<feature type="compositionally biased region" description="Basic residues" evidence="1">
    <location>
        <begin position="214"/>
        <end position="227"/>
    </location>
</feature>
<dbReference type="InterPro" id="IPR014284">
    <property type="entry name" value="RNA_pol_sigma-70_dom"/>
</dbReference>
<evidence type="ECO:0000313" key="4">
    <source>
        <dbReference type="EMBL" id="TCO70417.1"/>
    </source>
</evidence>
<dbReference type="Pfam" id="PF04545">
    <property type="entry name" value="Sigma70_r4"/>
    <property type="match status" value="1"/>
</dbReference>
<dbReference type="Proteomes" id="UP000294919">
    <property type="component" value="Unassembled WGS sequence"/>
</dbReference>
<dbReference type="SUPFAM" id="SSF88659">
    <property type="entry name" value="Sigma3 and sigma4 domains of RNA polymerase sigma factors"/>
    <property type="match status" value="1"/>
</dbReference>
<feature type="region of interest" description="Disordered" evidence="1">
    <location>
        <begin position="199"/>
        <end position="227"/>
    </location>
</feature>
<evidence type="ECO:0000256" key="1">
    <source>
        <dbReference type="SAM" id="MobiDB-lite"/>
    </source>
</evidence>
<evidence type="ECO:0000259" key="3">
    <source>
        <dbReference type="Pfam" id="PF12645"/>
    </source>
</evidence>
<protein>
    <submittedName>
        <fullName evidence="4">RNA polymerase sigma factor (Sigma-70 family)</fullName>
    </submittedName>
</protein>
<dbReference type="OrthoDB" id="2449942at2"/>
<dbReference type="InterPro" id="IPR024760">
    <property type="entry name" value="HTH_dom_conjug_TS-like"/>
</dbReference>
<gene>
    <name evidence="4" type="ORF">EV214_12637</name>
</gene>
<feature type="domain" description="RNA polymerase sigma-70 region 4" evidence="2">
    <location>
        <begin position="120"/>
        <end position="169"/>
    </location>
</feature>
<comment type="caution">
    <text evidence="4">The sequence shown here is derived from an EMBL/GenBank/DDBJ whole genome shotgun (WGS) entry which is preliminary data.</text>
</comment>
<reference evidence="4 5" key="1">
    <citation type="submission" date="2019-03" db="EMBL/GenBank/DDBJ databases">
        <title>Genomic Encyclopedia of Type Strains, Phase IV (KMG-IV): sequencing the most valuable type-strain genomes for metagenomic binning, comparative biology and taxonomic classification.</title>
        <authorList>
            <person name="Goeker M."/>
        </authorList>
    </citation>
    <scope>NUCLEOTIDE SEQUENCE [LARGE SCALE GENOMIC DNA]</scope>
    <source>
        <strain evidence="4 5">DSM 102940</strain>
    </source>
</reference>
<evidence type="ECO:0000259" key="2">
    <source>
        <dbReference type="Pfam" id="PF04545"/>
    </source>
</evidence>
<dbReference type="AlphaFoldDB" id="A0A4R2KE21"/>
<keyword evidence="5" id="KW-1185">Reference proteome</keyword>
<name>A0A4R2KE21_9FIRM</name>